<dbReference type="InterPro" id="IPR016428">
    <property type="entry name" value="QueF_type2"/>
</dbReference>
<protein>
    <recommendedName>
        <fullName evidence="5">NADPH-dependent 7-cyano-7-deazaguanine reductase N-terminal domain-containing protein</fullName>
    </recommendedName>
</protein>
<gene>
    <name evidence="6" type="ORF">METZ01_LOCUS82418</name>
</gene>
<evidence type="ECO:0000259" key="5">
    <source>
        <dbReference type="Pfam" id="PF14819"/>
    </source>
</evidence>
<dbReference type="AlphaFoldDB" id="A0A381UNK6"/>
<dbReference type="PANTHER" id="PTHR34354">
    <property type="entry name" value="NADPH-DEPENDENT 7-CYANO-7-DEAZAGUANINE REDUCTASE"/>
    <property type="match status" value="1"/>
</dbReference>
<dbReference type="EMBL" id="UINC01006775">
    <property type="protein sequence ID" value="SVA29564.1"/>
    <property type="molecule type" value="Genomic_DNA"/>
</dbReference>
<accession>A0A381UNK6</accession>
<dbReference type="InterPro" id="IPR050084">
    <property type="entry name" value="NADPH_dep_7-cyano-7-deazaG_red"/>
</dbReference>
<organism evidence="6">
    <name type="scientific">marine metagenome</name>
    <dbReference type="NCBI Taxonomy" id="408172"/>
    <lineage>
        <taxon>unclassified sequences</taxon>
        <taxon>metagenomes</taxon>
        <taxon>ecological metagenomes</taxon>
    </lineage>
</organism>
<evidence type="ECO:0000256" key="4">
    <source>
        <dbReference type="ARBA" id="ARBA00023002"/>
    </source>
</evidence>
<keyword evidence="2" id="KW-0671">Queuosine biosynthesis</keyword>
<dbReference type="NCBIfam" id="TIGR03138">
    <property type="entry name" value="QueF"/>
    <property type="match status" value="1"/>
</dbReference>
<sequence length="272" mass="31261">MSENPLGEKTKYPLKYDLGLLFPIPRSPTRSLLDIENNMVMHGIDHWRAYEISWLDQTGKPQVAVGEFFFNSESENIIESKSLKLYLNSLNDETHKDVGEVIEKISKDLSRISCSNVKVVLVHPFEIKDPIANNRSGNSIDSELIECRSSHPDETVLQTETDIIFDAQLHSDLFRSNCPVTGQPDWASFHIKYTGPKIKPDSLLTYLCSYRQHEGYHEECTERIYRDIMHRCGPTELELSLNYLRRGGIDINVYRSTKPITRDSIGTRTVRQ</sequence>
<dbReference type="GO" id="GO:0008616">
    <property type="term" value="P:tRNA queuosine(34) biosynthetic process"/>
    <property type="evidence" value="ECO:0007669"/>
    <property type="project" value="UniProtKB-KW"/>
</dbReference>
<dbReference type="Gene3D" id="3.30.1130.10">
    <property type="match status" value="2"/>
</dbReference>
<keyword evidence="4" id="KW-0560">Oxidoreductase</keyword>
<dbReference type="InterPro" id="IPR029500">
    <property type="entry name" value="QueF"/>
</dbReference>
<dbReference type="PANTHER" id="PTHR34354:SF1">
    <property type="entry name" value="NADPH-DEPENDENT 7-CYANO-7-DEAZAGUANINE REDUCTASE"/>
    <property type="match status" value="1"/>
</dbReference>
<dbReference type="GO" id="GO:0033739">
    <property type="term" value="F:preQ1 synthase activity"/>
    <property type="evidence" value="ECO:0007669"/>
    <property type="project" value="InterPro"/>
</dbReference>
<name>A0A381UNK6_9ZZZZ</name>
<dbReference type="InterPro" id="IPR043133">
    <property type="entry name" value="GTP-CH-I_C/QueF"/>
</dbReference>
<evidence type="ECO:0000256" key="3">
    <source>
        <dbReference type="ARBA" id="ARBA00022857"/>
    </source>
</evidence>
<keyword evidence="3" id="KW-0521">NADP</keyword>
<proteinExistence type="predicted"/>
<keyword evidence="1" id="KW-0963">Cytoplasm</keyword>
<reference evidence="6" key="1">
    <citation type="submission" date="2018-05" db="EMBL/GenBank/DDBJ databases">
        <authorList>
            <person name="Lanie J.A."/>
            <person name="Ng W.-L."/>
            <person name="Kazmierczak K.M."/>
            <person name="Andrzejewski T.M."/>
            <person name="Davidsen T.M."/>
            <person name="Wayne K.J."/>
            <person name="Tettelin H."/>
            <person name="Glass J.I."/>
            <person name="Rusch D."/>
            <person name="Podicherti R."/>
            <person name="Tsui H.-C.T."/>
            <person name="Winkler M.E."/>
        </authorList>
    </citation>
    <scope>NUCLEOTIDE SEQUENCE</scope>
</reference>
<evidence type="ECO:0000256" key="2">
    <source>
        <dbReference type="ARBA" id="ARBA00022785"/>
    </source>
</evidence>
<dbReference type="Pfam" id="PF14489">
    <property type="entry name" value="QueF"/>
    <property type="match status" value="1"/>
</dbReference>
<dbReference type="SUPFAM" id="SSF55620">
    <property type="entry name" value="Tetrahydrobiopterin biosynthesis enzymes-like"/>
    <property type="match status" value="1"/>
</dbReference>
<dbReference type="GO" id="GO:0005737">
    <property type="term" value="C:cytoplasm"/>
    <property type="evidence" value="ECO:0007669"/>
    <property type="project" value="InterPro"/>
</dbReference>
<feature type="domain" description="NADPH-dependent 7-cyano-7-deazaguanine reductase N-terminal" evidence="5">
    <location>
        <begin position="12"/>
        <end position="120"/>
    </location>
</feature>
<dbReference type="PIRSF" id="PIRSF004750">
    <property type="entry name" value="Nitrile_oxidored_YqcD_prd"/>
    <property type="match status" value="1"/>
</dbReference>
<dbReference type="InterPro" id="IPR029139">
    <property type="entry name" value="QueF_N"/>
</dbReference>
<evidence type="ECO:0000313" key="6">
    <source>
        <dbReference type="EMBL" id="SVA29564.1"/>
    </source>
</evidence>
<dbReference type="Pfam" id="PF14819">
    <property type="entry name" value="QueF_N"/>
    <property type="match status" value="1"/>
</dbReference>
<evidence type="ECO:0000256" key="1">
    <source>
        <dbReference type="ARBA" id="ARBA00022490"/>
    </source>
</evidence>